<dbReference type="Pfam" id="PF07905">
    <property type="entry name" value="PucR"/>
    <property type="match status" value="1"/>
</dbReference>
<dbReference type="PANTHER" id="PTHR33744:SF1">
    <property type="entry name" value="DNA-BINDING TRANSCRIPTIONAL ACTIVATOR ADER"/>
    <property type="match status" value="1"/>
</dbReference>
<evidence type="ECO:0000256" key="1">
    <source>
        <dbReference type="SAM" id="MobiDB-lite"/>
    </source>
</evidence>
<feature type="region of interest" description="Disordered" evidence="1">
    <location>
        <begin position="369"/>
        <end position="466"/>
    </location>
</feature>
<feature type="domain" description="Purine catabolism PurC-like" evidence="2">
    <location>
        <begin position="7"/>
        <end position="127"/>
    </location>
</feature>
<organism evidence="4 5">
    <name type="scientific">Nocardia lasii</name>
    <dbReference type="NCBI Taxonomy" id="1616107"/>
    <lineage>
        <taxon>Bacteria</taxon>
        <taxon>Bacillati</taxon>
        <taxon>Actinomycetota</taxon>
        <taxon>Actinomycetes</taxon>
        <taxon>Mycobacteriales</taxon>
        <taxon>Nocardiaceae</taxon>
        <taxon>Nocardia</taxon>
    </lineage>
</organism>
<feature type="compositionally biased region" description="Low complexity" evidence="1">
    <location>
        <begin position="369"/>
        <end position="389"/>
    </location>
</feature>
<evidence type="ECO:0000313" key="4">
    <source>
        <dbReference type="EMBL" id="MFC6012732.1"/>
    </source>
</evidence>
<dbReference type="Gene3D" id="1.10.10.2840">
    <property type="entry name" value="PucR C-terminal helix-turn-helix domain"/>
    <property type="match status" value="1"/>
</dbReference>
<dbReference type="Proteomes" id="UP001596223">
    <property type="component" value="Unassembled WGS sequence"/>
</dbReference>
<dbReference type="EMBL" id="JBHSQN010000011">
    <property type="protein sequence ID" value="MFC6012732.1"/>
    <property type="molecule type" value="Genomic_DNA"/>
</dbReference>
<keyword evidence="5" id="KW-1185">Reference proteome</keyword>
<name>A0ABW1JUI1_9NOCA</name>
<evidence type="ECO:0000259" key="3">
    <source>
        <dbReference type="Pfam" id="PF13556"/>
    </source>
</evidence>
<dbReference type="InterPro" id="IPR051448">
    <property type="entry name" value="CdaR-like_regulators"/>
</dbReference>
<dbReference type="InterPro" id="IPR025736">
    <property type="entry name" value="PucR_C-HTH_dom"/>
</dbReference>
<dbReference type="InterPro" id="IPR012914">
    <property type="entry name" value="PucR_dom"/>
</dbReference>
<evidence type="ECO:0000259" key="2">
    <source>
        <dbReference type="Pfam" id="PF07905"/>
    </source>
</evidence>
<feature type="compositionally biased region" description="Gly residues" evidence="1">
    <location>
        <begin position="402"/>
        <end position="421"/>
    </location>
</feature>
<comment type="caution">
    <text evidence="4">The sequence shown here is derived from an EMBL/GenBank/DDBJ whole genome shotgun (WGS) entry which is preliminary data.</text>
</comment>
<sequence>MLLTVADVLATPVVQAGQPEVVCAANLDRPVRWVHVSDQAAVADLLVGSELILTTGQALAAPEQARVAYLRSLAAAGIAGLVVELGSYVTELGPVVAATAAELGLPVIVLHRVTRFVEITEAVHRAIVADQYAELEFARTVHETFTELSVRRAALAEIVQTAANMLDASVVLEDLSHRVLAATARHTSSAALLEDWESVSRMLLDGPGVVGVGPHTQRWGRLILRSEQVPTARVAMVLERAAQTITLHRMIDKDRFGLHRQAQTGLIADLVEGRVTDERDAQARAAALGLHRRARYVPVVIEIDTDPPTDPVAGQRRSAALVEAVTHALGLVDASALSAAERRVVRHRPADGSGGAAVAVGRRAVGGVARGPGVSASGDAAGASPGKGARFARDDRDNGPGVAVGGQHGRPGRDGGSGGAVSGQRGRSGRVDRDSGSGIAASRHLGRSGRGGRDDGPVVGGRSAPGGDVEQVTMILAVPRGADVDDRLGVVCSAVLAEIRRVEGVRRAVVGVGADAESLLDTAGRLAHAAGVAEVALSMTSGPDRIFFRSADIRLRGLLSLIRDEPGVQSFAEAELGTLLRYDIRHRADLTGTLRRFLDLAGNKTELARELAISRPTLYDRLARIERILAVDLDDGESRTSLHTALLVRDLTAGGDKL</sequence>
<evidence type="ECO:0000313" key="5">
    <source>
        <dbReference type="Proteomes" id="UP001596223"/>
    </source>
</evidence>
<dbReference type="InterPro" id="IPR042070">
    <property type="entry name" value="PucR_C-HTH_sf"/>
</dbReference>
<accession>A0ABW1JUI1</accession>
<gene>
    <name evidence="4" type="ORF">ACFP3H_16875</name>
</gene>
<dbReference type="RefSeq" id="WP_378606823.1">
    <property type="nucleotide sequence ID" value="NZ_JBHSQN010000011.1"/>
</dbReference>
<proteinExistence type="predicted"/>
<dbReference type="PANTHER" id="PTHR33744">
    <property type="entry name" value="CARBOHYDRATE DIACID REGULATOR"/>
    <property type="match status" value="1"/>
</dbReference>
<dbReference type="Pfam" id="PF13556">
    <property type="entry name" value="HTH_30"/>
    <property type="match status" value="1"/>
</dbReference>
<reference evidence="5" key="1">
    <citation type="journal article" date="2019" name="Int. J. Syst. Evol. Microbiol.">
        <title>The Global Catalogue of Microorganisms (GCM) 10K type strain sequencing project: providing services to taxonomists for standard genome sequencing and annotation.</title>
        <authorList>
            <consortium name="The Broad Institute Genomics Platform"/>
            <consortium name="The Broad Institute Genome Sequencing Center for Infectious Disease"/>
            <person name="Wu L."/>
            <person name="Ma J."/>
        </authorList>
    </citation>
    <scope>NUCLEOTIDE SEQUENCE [LARGE SCALE GENOMIC DNA]</scope>
    <source>
        <strain evidence="5">CCUG 36956</strain>
    </source>
</reference>
<feature type="domain" description="PucR C-terminal helix-turn-helix" evidence="3">
    <location>
        <begin position="590"/>
        <end position="647"/>
    </location>
</feature>
<protein>
    <submittedName>
        <fullName evidence="4">PucR family transcriptional regulator ligand-binding domain-containing protein</fullName>
    </submittedName>
</protein>